<keyword evidence="6 9" id="KW-0489">Methyltransferase</keyword>
<dbReference type="CDD" id="cd02440">
    <property type="entry name" value="AdoMet_MTases"/>
    <property type="match status" value="1"/>
</dbReference>
<keyword evidence="8 9" id="KW-0949">S-adenosyl-L-methionine</keyword>
<dbReference type="Pfam" id="PF05724">
    <property type="entry name" value="TPMT"/>
    <property type="match status" value="1"/>
</dbReference>
<sequence>MHEEYWQQRWQFNEIGFNQSQPNVLMQRYFPELDLNTGNRVFVPLCGKSIDMTWLACQGYKVVGVELNEQACKAFFNENKIRFKRTEMADFTVYQSDEITLFSGDFFKLNKNLLDKVDAVYDRAALIALPELLRSRYSEHMAKLLEPETKMLLITTSYNQNEMQGPPFSVDEMEIDELFKTNFDITQIYNKAIKAIPEHLSAKGLKHAIEQVYFLVKKKPKQGAL</sequence>
<dbReference type="FunFam" id="3.40.50.150:FF:000101">
    <property type="entry name" value="Thiopurine S-methyltransferase"/>
    <property type="match status" value="1"/>
</dbReference>
<feature type="binding site" evidence="9">
    <location>
        <position position="66"/>
    </location>
    <ligand>
        <name>S-adenosyl-L-methionine</name>
        <dbReference type="ChEBI" id="CHEBI:59789"/>
    </ligand>
</feature>
<keyword evidence="11" id="KW-1185">Reference proteome</keyword>
<dbReference type="RefSeq" id="WP_058529331.1">
    <property type="nucleotide sequence ID" value="NZ_CAAAHZ010000003.1"/>
</dbReference>
<gene>
    <name evidence="9" type="primary">tpm</name>
    <name evidence="10" type="ORF">Llon_1341</name>
</gene>
<keyword evidence="7 9" id="KW-0808">Transferase</keyword>
<dbReference type="EMBL" id="LNYK01000016">
    <property type="protein sequence ID" value="KTD21243.1"/>
    <property type="molecule type" value="Genomic_DNA"/>
</dbReference>
<dbReference type="GO" id="GO:0005737">
    <property type="term" value="C:cytoplasm"/>
    <property type="evidence" value="ECO:0007669"/>
    <property type="project" value="UniProtKB-SubCell"/>
</dbReference>
<evidence type="ECO:0000313" key="11">
    <source>
        <dbReference type="Proteomes" id="UP000054997"/>
    </source>
</evidence>
<reference evidence="10 11" key="1">
    <citation type="submission" date="2015-11" db="EMBL/GenBank/DDBJ databases">
        <title>Genomic analysis of 38 Legionella species identifies large and diverse effector repertoires.</title>
        <authorList>
            <person name="Burstein D."/>
            <person name="Amaro F."/>
            <person name="Zusman T."/>
            <person name="Lifshitz Z."/>
            <person name="Cohen O."/>
            <person name="Gilbert J.A."/>
            <person name="Pupko T."/>
            <person name="Shuman H.A."/>
            <person name="Segal G."/>
        </authorList>
    </citation>
    <scope>NUCLEOTIDE SEQUENCE [LARGE SCALE GENOMIC DNA]</scope>
    <source>
        <strain evidence="10 11">ATCC 49505</strain>
    </source>
</reference>
<dbReference type="InterPro" id="IPR025835">
    <property type="entry name" value="Thiopurine_S-MeTrfase"/>
</dbReference>
<dbReference type="PANTHER" id="PTHR10259">
    <property type="entry name" value="THIOPURINE S-METHYLTRANSFERASE"/>
    <property type="match status" value="1"/>
</dbReference>
<evidence type="ECO:0000256" key="3">
    <source>
        <dbReference type="ARBA" id="ARBA00008145"/>
    </source>
</evidence>
<comment type="similarity">
    <text evidence="3 9">Belongs to the class I-like SAM-binding methyltransferase superfamily. TPMT family.</text>
</comment>
<accession>A0A0W0VM64</accession>
<evidence type="ECO:0000256" key="8">
    <source>
        <dbReference type="ARBA" id="ARBA00022691"/>
    </source>
</evidence>
<dbReference type="PIRSF" id="PIRSF023956">
    <property type="entry name" value="Thiopurine_S-methyltransferase"/>
    <property type="match status" value="1"/>
</dbReference>
<dbReference type="NCBIfam" id="NF009732">
    <property type="entry name" value="PRK13255.1"/>
    <property type="match status" value="1"/>
</dbReference>
<dbReference type="PROSITE" id="PS51585">
    <property type="entry name" value="SAM_MT_TPMT"/>
    <property type="match status" value="1"/>
</dbReference>
<evidence type="ECO:0000256" key="2">
    <source>
        <dbReference type="ARBA" id="ARBA00004496"/>
    </source>
</evidence>
<dbReference type="InterPro" id="IPR008854">
    <property type="entry name" value="TPMT"/>
</dbReference>
<feature type="binding site" evidence="9">
    <location>
        <position position="123"/>
    </location>
    <ligand>
        <name>S-adenosyl-L-methionine</name>
        <dbReference type="ChEBI" id="CHEBI:59789"/>
    </ligand>
</feature>
<dbReference type="EC" id="2.1.1.67" evidence="4 9"/>
<dbReference type="OrthoDB" id="9778208at2"/>
<feature type="binding site" evidence="9">
    <location>
        <position position="10"/>
    </location>
    <ligand>
        <name>S-adenosyl-L-methionine</name>
        <dbReference type="ChEBI" id="CHEBI:59789"/>
    </ligand>
</feature>
<comment type="catalytic activity">
    <reaction evidence="1 9">
        <text>S-adenosyl-L-methionine + a thiopurine = S-adenosyl-L-homocysteine + a thiopurine S-methylether.</text>
        <dbReference type="EC" id="2.1.1.67"/>
    </reaction>
</comment>
<dbReference type="Gene3D" id="3.40.50.150">
    <property type="entry name" value="Vaccinia Virus protein VP39"/>
    <property type="match status" value="1"/>
</dbReference>
<proteinExistence type="inferred from homology"/>
<keyword evidence="5 9" id="KW-0963">Cytoplasm</keyword>
<evidence type="ECO:0000256" key="1">
    <source>
        <dbReference type="ARBA" id="ARBA00000903"/>
    </source>
</evidence>
<evidence type="ECO:0000313" key="10">
    <source>
        <dbReference type="EMBL" id="KTD21243.1"/>
    </source>
</evidence>
<comment type="caution">
    <text evidence="10">The sequence shown here is derived from an EMBL/GenBank/DDBJ whole genome shotgun (WGS) entry which is preliminary data.</text>
</comment>
<dbReference type="Proteomes" id="UP000054997">
    <property type="component" value="Unassembled WGS sequence"/>
</dbReference>
<dbReference type="NCBIfam" id="TIGR03840">
    <property type="entry name" value="TMPT_Se_Te"/>
    <property type="match status" value="1"/>
</dbReference>
<dbReference type="GO" id="GO:0008119">
    <property type="term" value="F:thiopurine S-methyltransferase activity"/>
    <property type="evidence" value="ECO:0007669"/>
    <property type="project" value="UniProtKB-UniRule"/>
</dbReference>
<dbReference type="PATRIC" id="fig|45068.5.peg.1450"/>
<dbReference type="AlphaFoldDB" id="A0A0W0VM64"/>
<evidence type="ECO:0000256" key="5">
    <source>
        <dbReference type="ARBA" id="ARBA00022490"/>
    </source>
</evidence>
<feature type="binding site" evidence="9">
    <location>
        <position position="45"/>
    </location>
    <ligand>
        <name>S-adenosyl-L-methionine</name>
        <dbReference type="ChEBI" id="CHEBI:59789"/>
    </ligand>
</feature>
<evidence type="ECO:0000256" key="9">
    <source>
        <dbReference type="HAMAP-Rule" id="MF_00812"/>
    </source>
</evidence>
<dbReference type="STRING" id="45068.Llon_1341"/>
<dbReference type="GO" id="GO:0010038">
    <property type="term" value="P:response to metal ion"/>
    <property type="evidence" value="ECO:0007669"/>
    <property type="project" value="InterPro"/>
</dbReference>
<protein>
    <recommendedName>
        <fullName evidence="4 9">Thiopurine S-methyltransferase</fullName>
        <ecNumber evidence="4 9">2.1.1.67</ecNumber>
    </recommendedName>
    <alternativeName>
        <fullName evidence="9">Thiopurine methyltransferase</fullName>
    </alternativeName>
</protein>
<dbReference type="HAMAP" id="MF_00812">
    <property type="entry name" value="Thiopur_methtran"/>
    <property type="match status" value="1"/>
</dbReference>
<evidence type="ECO:0000256" key="6">
    <source>
        <dbReference type="ARBA" id="ARBA00022603"/>
    </source>
</evidence>
<dbReference type="InterPro" id="IPR022474">
    <property type="entry name" value="Thiopur_S-MeTfrase_Se/Te_detox"/>
</dbReference>
<dbReference type="SUPFAM" id="SSF53335">
    <property type="entry name" value="S-adenosyl-L-methionine-dependent methyltransferases"/>
    <property type="match status" value="1"/>
</dbReference>
<evidence type="ECO:0000256" key="7">
    <source>
        <dbReference type="ARBA" id="ARBA00022679"/>
    </source>
</evidence>
<comment type="subcellular location">
    <subcellularLocation>
        <location evidence="2 9">Cytoplasm</location>
    </subcellularLocation>
</comment>
<organism evidence="10 11">
    <name type="scientific">Legionella londiniensis</name>
    <dbReference type="NCBI Taxonomy" id="45068"/>
    <lineage>
        <taxon>Bacteria</taxon>
        <taxon>Pseudomonadati</taxon>
        <taxon>Pseudomonadota</taxon>
        <taxon>Gammaproteobacteria</taxon>
        <taxon>Legionellales</taxon>
        <taxon>Legionellaceae</taxon>
        <taxon>Legionella</taxon>
    </lineage>
</organism>
<dbReference type="PANTHER" id="PTHR10259:SF11">
    <property type="entry name" value="THIOPURINE S-METHYLTRANSFERASE"/>
    <property type="match status" value="1"/>
</dbReference>
<dbReference type="InterPro" id="IPR029063">
    <property type="entry name" value="SAM-dependent_MTases_sf"/>
</dbReference>
<name>A0A0W0VM64_9GAMM</name>
<evidence type="ECO:0000256" key="4">
    <source>
        <dbReference type="ARBA" id="ARBA00011905"/>
    </source>
</evidence>
<dbReference type="GO" id="GO:0032259">
    <property type="term" value="P:methylation"/>
    <property type="evidence" value="ECO:0007669"/>
    <property type="project" value="UniProtKB-KW"/>
</dbReference>